<gene>
    <name evidence="1" type="ORF">RIF29_00782</name>
</gene>
<dbReference type="AlphaFoldDB" id="A0AAN9IW04"/>
<keyword evidence="2" id="KW-1185">Reference proteome</keyword>
<sequence>MQTEVSLEGIDKDLDALSPKQLESVLQKLDDIRSAVKSKAAGKNVEGTGMIVDPKEVSDADVELNLQNKDSFGKNKDMNEKPTQPQNDEVIKRVSVWDTFDISKLRNAGDKLRFVEPVLKEGISIGKIDKSLDEGTIPEENREAATAMLKARSGDKGKGKVSDKLVDAECVGKENQSSNFGNEDMANVADLTIGNEDGTWTPVITRSKAQIRHMELQKGESSKCHPNG</sequence>
<reference evidence="1 2" key="1">
    <citation type="submission" date="2024-01" db="EMBL/GenBank/DDBJ databases">
        <title>The genomes of 5 underutilized Papilionoideae crops provide insights into root nodulation and disease resistanc.</title>
        <authorList>
            <person name="Yuan L."/>
        </authorList>
    </citation>
    <scope>NUCLEOTIDE SEQUENCE [LARGE SCALE GENOMIC DNA]</scope>
    <source>
        <strain evidence="1">ZHUSHIDOU_FW_LH</strain>
        <tissue evidence="1">Leaf</tissue>
    </source>
</reference>
<dbReference type="EMBL" id="JAYWIO010000001">
    <property type="protein sequence ID" value="KAK7287502.1"/>
    <property type="molecule type" value="Genomic_DNA"/>
</dbReference>
<proteinExistence type="predicted"/>
<evidence type="ECO:0000313" key="2">
    <source>
        <dbReference type="Proteomes" id="UP001372338"/>
    </source>
</evidence>
<name>A0AAN9IW04_CROPI</name>
<protein>
    <submittedName>
        <fullName evidence="1">Uncharacterized protein</fullName>
    </submittedName>
</protein>
<evidence type="ECO:0000313" key="1">
    <source>
        <dbReference type="EMBL" id="KAK7287502.1"/>
    </source>
</evidence>
<organism evidence="1 2">
    <name type="scientific">Crotalaria pallida</name>
    <name type="common">Smooth rattlebox</name>
    <name type="synonym">Crotalaria striata</name>
    <dbReference type="NCBI Taxonomy" id="3830"/>
    <lineage>
        <taxon>Eukaryota</taxon>
        <taxon>Viridiplantae</taxon>
        <taxon>Streptophyta</taxon>
        <taxon>Embryophyta</taxon>
        <taxon>Tracheophyta</taxon>
        <taxon>Spermatophyta</taxon>
        <taxon>Magnoliopsida</taxon>
        <taxon>eudicotyledons</taxon>
        <taxon>Gunneridae</taxon>
        <taxon>Pentapetalae</taxon>
        <taxon>rosids</taxon>
        <taxon>fabids</taxon>
        <taxon>Fabales</taxon>
        <taxon>Fabaceae</taxon>
        <taxon>Papilionoideae</taxon>
        <taxon>50 kb inversion clade</taxon>
        <taxon>genistoids sensu lato</taxon>
        <taxon>core genistoids</taxon>
        <taxon>Crotalarieae</taxon>
        <taxon>Crotalaria</taxon>
    </lineage>
</organism>
<accession>A0AAN9IW04</accession>
<comment type="caution">
    <text evidence="1">The sequence shown here is derived from an EMBL/GenBank/DDBJ whole genome shotgun (WGS) entry which is preliminary data.</text>
</comment>
<dbReference type="Proteomes" id="UP001372338">
    <property type="component" value="Unassembled WGS sequence"/>
</dbReference>